<dbReference type="Proteomes" id="UP001152622">
    <property type="component" value="Chromosome 2"/>
</dbReference>
<protein>
    <submittedName>
        <fullName evidence="1">Uncharacterized protein</fullName>
    </submittedName>
</protein>
<reference evidence="1" key="1">
    <citation type="journal article" date="2023" name="Science">
        <title>Genome structures resolve the early diversification of teleost fishes.</title>
        <authorList>
            <person name="Parey E."/>
            <person name="Louis A."/>
            <person name="Montfort J."/>
            <person name="Bouchez O."/>
            <person name="Roques C."/>
            <person name="Iampietro C."/>
            <person name="Lluch J."/>
            <person name="Castinel A."/>
            <person name="Donnadieu C."/>
            <person name="Desvignes T."/>
            <person name="Floi Bucao C."/>
            <person name="Jouanno E."/>
            <person name="Wen M."/>
            <person name="Mejri S."/>
            <person name="Dirks R."/>
            <person name="Jansen H."/>
            <person name="Henkel C."/>
            <person name="Chen W.J."/>
            <person name="Zahm M."/>
            <person name="Cabau C."/>
            <person name="Klopp C."/>
            <person name="Thompson A.W."/>
            <person name="Robinson-Rechavi M."/>
            <person name="Braasch I."/>
            <person name="Lecointre G."/>
            <person name="Bobe J."/>
            <person name="Postlethwait J.H."/>
            <person name="Berthelot C."/>
            <person name="Roest Crollius H."/>
            <person name="Guiguen Y."/>
        </authorList>
    </citation>
    <scope>NUCLEOTIDE SEQUENCE</scope>
    <source>
        <strain evidence="1">WJC10195</strain>
    </source>
</reference>
<accession>A0A9Q1J963</accession>
<dbReference type="EMBL" id="JAINUF010000002">
    <property type="protein sequence ID" value="KAJ8373905.1"/>
    <property type="molecule type" value="Genomic_DNA"/>
</dbReference>
<evidence type="ECO:0000313" key="1">
    <source>
        <dbReference type="EMBL" id="KAJ8373905.1"/>
    </source>
</evidence>
<keyword evidence="2" id="KW-1185">Reference proteome</keyword>
<dbReference type="AlphaFoldDB" id="A0A9Q1J963"/>
<name>A0A9Q1J963_SYNKA</name>
<proteinExistence type="predicted"/>
<organism evidence="1 2">
    <name type="scientific">Synaphobranchus kaupii</name>
    <name type="common">Kaup's arrowtooth eel</name>
    <dbReference type="NCBI Taxonomy" id="118154"/>
    <lineage>
        <taxon>Eukaryota</taxon>
        <taxon>Metazoa</taxon>
        <taxon>Chordata</taxon>
        <taxon>Craniata</taxon>
        <taxon>Vertebrata</taxon>
        <taxon>Euteleostomi</taxon>
        <taxon>Actinopterygii</taxon>
        <taxon>Neopterygii</taxon>
        <taxon>Teleostei</taxon>
        <taxon>Anguilliformes</taxon>
        <taxon>Synaphobranchidae</taxon>
        <taxon>Synaphobranchus</taxon>
    </lineage>
</organism>
<gene>
    <name evidence="1" type="ORF">SKAU_G00044850</name>
</gene>
<comment type="caution">
    <text evidence="1">The sequence shown here is derived from an EMBL/GenBank/DDBJ whole genome shotgun (WGS) entry which is preliminary data.</text>
</comment>
<sequence length="134" mass="14344">MSECFWEGSVQDAGSRSCAAVHSVKCAPGLPLPLASESKVTSRRRPGHLQRAGPVNHRLSLSLQFQSDGCTQTGSCLPPEFTPPEGCWDCSETVSETEEDDGGGWPGESPRFLFVALAPGYRMIAAHLPVKTSL</sequence>
<evidence type="ECO:0000313" key="2">
    <source>
        <dbReference type="Proteomes" id="UP001152622"/>
    </source>
</evidence>